<sequence length="120" mass="13790">MESEILHIKNLRDAEEELKKLDINEVPIKLMASKAVFIVIKFKDVHPIAANIIKQAMLSIGGETAVEHGCLNLSIDRSDIIIMGTLKQYRRLISKLKMQKNIFKVNKIVEQLNEILKDFY</sequence>
<proteinExistence type="predicted"/>
<accession>A0A975AUR0</accession>
<keyword evidence="2" id="KW-1185">Reference proteome</keyword>
<organism evidence="1 2">
    <name type="scientific">Aceticella autotrophica</name>
    <dbReference type="NCBI Taxonomy" id="2755338"/>
    <lineage>
        <taxon>Bacteria</taxon>
        <taxon>Bacillati</taxon>
        <taxon>Bacillota</taxon>
        <taxon>Clostridia</taxon>
        <taxon>Thermoanaerobacterales</taxon>
        <taxon>Thermoanaerobacteraceae</taxon>
        <taxon>Aceticella</taxon>
    </lineage>
</organism>
<evidence type="ECO:0000313" key="2">
    <source>
        <dbReference type="Proteomes" id="UP000671913"/>
    </source>
</evidence>
<dbReference type="KEGG" id="aaut:ACETAC_07845"/>
<dbReference type="RefSeq" id="WP_284679480.1">
    <property type="nucleotide sequence ID" value="NZ_CP060096.1"/>
</dbReference>
<evidence type="ECO:0008006" key="3">
    <source>
        <dbReference type="Google" id="ProtNLM"/>
    </source>
</evidence>
<dbReference type="Proteomes" id="UP000671913">
    <property type="component" value="Chromosome"/>
</dbReference>
<name>A0A975AUR0_9THEO</name>
<dbReference type="AlphaFoldDB" id="A0A975AUR0"/>
<dbReference type="EMBL" id="CP060096">
    <property type="protein sequence ID" value="QSZ26796.1"/>
    <property type="molecule type" value="Genomic_DNA"/>
</dbReference>
<reference evidence="1" key="1">
    <citation type="submission" date="2020-08" db="EMBL/GenBank/DDBJ databases">
        <title>Genomic insights into the carbon and energy metabolism of the first obligate autotrophic acetogenic bacterium Aceticella autotrophica gen. nov., sp. nov.</title>
        <authorList>
            <person name="Toshchakov S.V."/>
            <person name="Elcheninov A.G."/>
            <person name="Kublanov I.V."/>
            <person name="Frolov E.N."/>
            <person name="Lebedinsky A.V."/>
        </authorList>
    </citation>
    <scope>NUCLEOTIDE SEQUENCE</scope>
    <source>
        <strain evidence="1">3443-3Ac</strain>
    </source>
</reference>
<evidence type="ECO:0000313" key="1">
    <source>
        <dbReference type="EMBL" id="QSZ26796.1"/>
    </source>
</evidence>
<protein>
    <recommendedName>
        <fullName evidence="3">Dihydropteroate synthase</fullName>
    </recommendedName>
</protein>
<gene>
    <name evidence="1" type="ORF">ACETAC_07845</name>
</gene>